<evidence type="ECO:0000256" key="4">
    <source>
        <dbReference type="SAM" id="MobiDB-lite"/>
    </source>
</evidence>
<dbReference type="Pfam" id="PF14432">
    <property type="entry name" value="DYW_deaminase"/>
    <property type="match status" value="1"/>
</dbReference>
<feature type="region of interest" description="Disordered" evidence="4">
    <location>
        <begin position="680"/>
        <end position="735"/>
    </location>
</feature>
<dbReference type="InterPro" id="IPR046960">
    <property type="entry name" value="PPR_At4g14850-like_plant"/>
</dbReference>
<dbReference type="Gene3D" id="1.10.10.750">
    <property type="entry name" value="Ypt/Rab-GAP domain of gyp1p, domain 1"/>
    <property type="match status" value="1"/>
</dbReference>
<organism evidence="6 7">
    <name type="scientific">Arabidopsis arenosa</name>
    <name type="common">Sand rock-cress</name>
    <name type="synonym">Cardaminopsis arenosa</name>
    <dbReference type="NCBI Taxonomy" id="38785"/>
    <lineage>
        <taxon>Eukaryota</taxon>
        <taxon>Viridiplantae</taxon>
        <taxon>Streptophyta</taxon>
        <taxon>Embryophyta</taxon>
        <taxon>Tracheophyta</taxon>
        <taxon>Spermatophyta</taxon>
        <taxon>Magnoliopsida</taxon>
        <taxon>eudicotyledons</taxon>
        <taxon>Gunneridae</taxon>
        <taxon>Pentapetalae</taxon>
        <taxon>rosids</taxon>
        <taxon>malvids</taxon>
        <taxon>Brassicales</taxon>
        <taxon>Brassicaceae</taxon>
        <taxon>Camelineae</taxon>
        <taxon>Arabidopsis</taxon>
    </lineage>
</organism>
<dbReference type="FunFam" id="1.25.40.10:FF:001971">
    <property type="entry name" value="Pentatricopeptide repeat-containing protein At1g04840"/>
    <property type="match status" value="1"/>
</dbReference>
<evidence type="ECO:0000259" key="5">
    <source>
        <dbReference type="PROSITE" id="PS50086"/>
    </source>
</evidence>
<dbReference type="GO" id="GO:0003723">
    <property type="term" value="F:RNA binding"/>
    <property type="evidence" value="ECO:0007669"/>
    <property type="project" value="InterPro"/>
</dbReference>
<dbReference type="PROSITE" id="PS51375">
    <property type="entry name" value="PPR"/>
    <property type="match status" value="5"/>
</dbReference>
<dbReference type="Gene3D" id="1.10.472.80">
    <property type="entry name" value="Ypt/Rab-GAP domain of gyp1p, domain 3"/>
    <property type="match status" value="1"/>
</dbReference>
<dbReference type="FunFam" id="1.10.8.270:FF:000024">
    <property type="entry name" value="TBC1 domain family member 13"/>
    <property type="match status" value="1"/>
</dbReference>
<dbReference type="FunFam" id="1.25.40.10:FF:002172">
    <property type="entry name" value="Pentatricopeptide repeat-containing protein At1g32415, mitochondrial"/>
    <property type="match status" value="1"/>
</dbReference>
<dbReference type="Pfam" id="PF00566">
    <property type="entry name" value="RabGAP-TBC"/>
    <property type="match status" value="1"/>
</dbReference>
<dbReference type="PANTHER" id="PTHR47926">
    <property type="entry name" value="PENTATRICOPEPTIDE REPEAT-CONTAINING PROTEIN"/>
    <property type="match status" value="1"/>
</dbReference>
<keyword evidence="7" id="KW-1185">Reference proteome</keyword>
<dbReference type="NCBIfam" id="TIGR00756">
    <property type="entry name" value="PPR"/>
    <property type="match status" value="4"/>
</dbReference>
<dbReference type="Gene3D" id="1.10.8.270">
    <property type="entry name" value="putative rabgap domain of human tbc1 domain family member 14 like domains"/>
    <property type="match status" value="1"/>
</dbReference>
<protein>
    <recommendedName>
        <fullName evidence="5">Rab-GAP TBC domain-containing protein</fullName>
    </recommendedName>
</protein>
<name>A0A8S1ZDT5_ARAAE</name>
<feature type="repeat" description="PPR" evidence="3">
    <location>
        <begin position="90"/>
        <end position="124"/>
    </location>
</feature>
<dbReference type="SMART" id="SM00164">
    <property type="entry name" value="TBC"/>
    <property type="match status" value="1"/>
</dbReference>
<feature type="repeat" description="PPR" evidence="3">
    <location>
        <begin position="358"/>
        <end position="392"/>
    </location>
</feature>
<dbReference type="Pfam" id="PF01535">
    <property type="entry name" value="PPR"/>
    <property type="match status" value="5"/>
</dbReference>
<feature type="domain" description="Rab-GAP TBC" evidence="5">
    <location>
        <begin position="764"/>
        <end position="1032"/>
    </location>
</feature>
<dbReference type="SUPFAM" id="SSF47923">
    <property type="entry name" value="Ypt/Rab-GAP domain of gyp1p"/>
    <property type="match status" value="2"/>
</dbReference>
<feature type="repeat" description="PPR" evidence="3">
    <location>
        <begin position="226"/>
        <end position="256"/>
    </location>
</feature>
<dbReference type="InterPro" id="IPR035969">
    <property type="entry name" value="Rab-GAP_TBC_sf"/>
</dbReference>
<dbReference type="AlphaFoldDB" id="A0A8S1ZDT5"/>
<evidence type="ECO:0000256" key="2">
    <source>
        <dbReference type="ARBA" id="ARBA00022737"/>
    </source>
</evidence>
<dbReference type="Gene3D" id="1.25.40.10">
    <property type="entry name" value="Tetratricopeptide repeat domain"/>
    <property type="match status" value="4"/>
</dbReference>
<evidence type="ECO:0000313" key="7">
    <source>
        <dbReference type="Proteomes" id="UP000682877"/>
    </source>
</evidence>
<dbReference type="InterPro" id="IPR002885">
    <property type="entry name" value="PPR_rpt"/>
</dbReference>
<dbReference type="GO" id="GO:0008270">
    <property type="term" value="F:zinc ion binding"/>
    <property type="evidence" value="ECO:0007669"/>
    <property type="project" value="InterPro"/>
</dbReference>
<dbReference type="InterPro" id="IPR011990">
    <property type="entry name" value="TPR-like_helical_dom_sf"/>
</dbReference>
<dbReference type="InterPro" id="IPR032867">
    <property type="entry name" value="DYW_dom"/>
</dbReference>
<dbReference type="Pfam" id="PF13041">
    <property type="entry name" value="PPR_2"/>
    <property type="match status" value="1"/>
</dbReference>
<dbReference type="GO" id="GO:0009451">
    <property type="term" value="P:RNA modification"/>
    <property type="evidence" value="ECO:0007669"/>
    <property type="project" value="InterPro"/>
</dbReference>
<evidence type="ECO:0000256" key="3">
    <source>
        <dbReference type="PROSITE-ProRule" id="PRU00708"/>
    </source>
</evidence>
<comment type="similarity">
    <text evidence="1">Belongs to the PPR family. PCMP-H subfamily.</text>
</comment>
<dbReference type="FunFam" id="1.25.40.10:FF:000090">
    <property type="entry name" value="Pentatricopeptide repeat-containing protein, chloroplastic"/>
    <property type="match status" value="1"/>
</dbReference>
<evidence type="ECO:0000313" key="6">
    <source>
        <dbReference type="EMBL" id="CAE5956554.1"/>
    </source>
</evidence>
<reference evidence="6" key="1">
    <citation type="submission" date="2021-01" db="EMBL/GenBank/DDBJ databases">
        <authorList>
            <person name="Bezrukov I."/>
        </authorList>
    </citation>
    <scope>NUCLEOTIDE SEQUENCE</scope>
</reference>
<dbReference type="EMBL" id="LR999451">
    <property type="protein sequence ID" value="CAE5956554.1"/>
    <property type="molecule type" value="Genomic_DNA"/>
</dbReference>
<proteinExistence type="inferred from homology"/>
<dbReference type="PANTHER" id="PTHR47926:SF492">
    <property type="entry name" value="DYW DOMAIN-CONTAINING PROTEIN"/>
    <property type="match status" value="1"/>
</dbReference>
<dbReference type="InterPro" id="IPR000195">
    <property type="entry name" value="Rab-GAP-TBC_dom"/>
</dbReference>
<dbReference type="SUPFAM" id="SSF48452">
    <property type="entry name" value="TPR-like"/>
    <property type="match status" value="1"/>
</dbReference>
<sequence>MKSLYIIFKPKSSPARIYFPADCRASPDESHFISLIHACKDTVSLRCVHAQILRRGVLSSRVAAQLVSCSSLLKSPDYSLSIFRNSEERNPFVFNALIRGLTENARFECSVRHFILMIRLGVRPDWLTFPFVLKSNSKLGFRWLGRALHAATLKNFVDCDAFVRVSLVDMYAKTGQLNHAFQVFEESPDRIKKESILLWNVLVNGYCRAKDMQMATTLFRSMPDRNSGSWSTLIKGYVDNGELNRAKQLFELMPEKNVVSWTTLIKGFSQTGDYETAISTYFEMLEKGLKPNEYTVAAVLSACSKSGALGSGIRIHGYILDNGIKLDRAIGTSLLDMYAKCGEVDCAATVFSNMNHKDILSWTAMIQGWAVHGRFHQAIQCFRQMMYSGEKPDEVVFLAVLTACLNSGEVDLGLNFFDSMRLDYAIEPTLKHYVLVVDLLGRAGKLDEAHELVEYMPINPDLTTWAALYRACKAHKSDRRTDIVLQNLLELDPELRGSYIFLDKTHAAKGKYQDVEKRRLSLQKKVKERSMGCSYIELDCQLNKFAADDYTHKQAQEIRLKLEGIISLAIERGYIPGADWLIHDIEEEEKESVTGIHSEKLALTLGLLRTAPGTTIRIIKNLRICGDCHSLMKYVSKISQREMVRKKVPEWLNSTMWSTPPPPSSYDDGLLRHSPVTKMKEEAQSVSVAPRLNSAPPPSSTASVPSPSHRPRNGSSISGGSGEYGNSVGPSSEDFSRQAHVSAELSKKVINMKELRSLALQSLPDSPGIRSVVWKLLLGYLPPERSLWSTELKQKRSQYKHYKDELLTSPSEITWKMVRSKGFDNYDLKSESRCMLARSRITDEDHPLSLGKASIWNTYFQDTETIEQIDRDVRRTHPDIPFFSAESSFARSNQESMKNILLVFAKLNQGIRYVQGMNEILAPIFYVFRNDPDEDSSSHAEADAFFCFVELLSGFRDFYCQQLDNSVVGIRSAITRLSQLVRKHDEELWRHLEITTKVNPQFYAFRWITLLLTQEFSFFDCLHIWDALLSDPEGPLESLLGICCAMLVLVRRRLIAGDFTSNMKLLQHYPTTNISHLLYVANKLRSKMLV</sequence>
<dbReference type="PROSITE" id="PS50086">
    <property type="entry name" value="TBC_RABGAP"/>
    <property type="match status" value="1"/>
</dbReference>
<gene>
    <name evidence="6" type="ORF">AARE701A_LOCUS324</name>
</gene>
<evidence type="ECO:0000256" key="1">
    <source>
        <dbReference type="ARBA" id="ARBA00006643"/>
    </source>
</evidence>
<dbReference type="Proteomes" id="UP000682877">
    <property type="component" value="Chromosome 1"/>
</dbReference>
<dbReference type="FunFam" id="1.10.472.80:FF:000009">
    <property type="entry name" value="TBC1 domain family member 13"/>
    <property type="match status" value="1"/>
</dbReference>
<accession>A0A8S1ZDT5</accession>
<feature type="repeat" description="PPR" evidence="3">
    <location>
        <begin position="195"/>
        <end position="225"/>
    </location>
</feature>
<feature type="repeat" description="PPR" evidence="3">
    <location>
        <begin position="257"/>
        <end position="291"/>
    </location>
</feature>
<keyword evidence="2" id="KW-0677">Repeat</keyword>